<reference evidence="1 2" key="1">
    <citation type="journal article" date="2022" name="Genome Biol. Evol.">
        <title>The Spruce Budworm Genome: Reconstructing the Evolutionary History of Antifreeze Proteins.</title>
        <authorList>
            <person name="Beliveau C."/>
            <person name="Gagne P."/>
            <person name="Picq S."/>
            <person name="Vernygora O."/>
            <person name="Keeling C.I."/>
            <person name="Pinkney K."/>
            <person name="Doucet D."/>
            <person name="Wen F."/>
            <person name="Johnston J.S."/>
            <person name="Maaroufi H."/>
            <person name="Boyle B."/>
            <person name="Laroche J."/>
            <person name="Dewar K."/>
            <person name="Juretic N."/>
            <person name="Blackburn G."/>
            <person name="Nisole A."/>
            <person name="Brunet B."/>
            <person name="Brandao M."/>
            <person name="Lumley L."/>
            <person name="Duan J."/>
            <person name="Quan G."/>
            <person name="Lucarotti C.J."/>
            <person name="Roe A.D."/>
            <person name="Sperling F.A.H."/>
            <person name="Levesque R.C."/>
            <person name="Cusson M."/>
        </authorList>
    </citation>
    <scope>NUCLEOTIDE SEQUENCE [LARGE SCALE GENOMIC DNA]</scope>
    <source>
        <strain evidence="1">Glfc:IPQL:Cfum</strain>
    </source>
</reference>
<keyword evidence="2" id="KW-1185">Reference proteome</keyword>
<dbReference type="Proteomes" id="UP001064048">
    <property type="component" value="Chromosome 5"/>
</dbReference>
<gene>
    <name evidence="1" type="ORF">MSG28_003477</name>
</gene>
<dbReference type="EMBL" id="CM046105">
    <property type="protein sequence ID" value="KAI8435068.1"/>
    <property type="molecule type" value="Genomic_DNA"/>
</dbReference>
<protein>
    <submittedName>
        <fullName evidence="1">Uncharacterized protein</fullName>
    </submittedName>
</protein>
<comment type="caution">
    <text evidence="1">The sequence shown here is derived from an EMBL/GenBank/DDBJ whole genome shotgun (WGS) entry which is preliminary data.</text>
</comment>
<evidence type="ECO:0000313" key="1">
    <source>
        <dbReference type="EMBL" id="KAI8435068.1"/>
    </source>
</evidence>
<evidence type="ECO:0000313" key="2">
    <source>
        <dbReference type="Proteomes" id="UP001064048"/>
    </source>
</evidence>
<accession>A0ACC0KFK7</accession>
<name>A0ACC0KFK7_CHOFU</name>
<sequence>MAAVAWRASTLLVTLMLVSGLSDDFQSNYEAFTVEPYLADEEYIRHIHSMFNAYRGDVGGRLVIETNALIDTKFRTWKRNADVINSLLGLPKGLNDAGR</sequence>
<organism evidence="1 2">
    <name type="scientific">Choristoneura fumiferana</name>
    <name type="common">Spruce budworm moth</name>
    <name type="synonym">Archips fumiferana</name>
    <dbReference type="NCBI Taxonomy" id="7141"/>
    <lineage>
        <taxon>Eukaryota</taxon>
        <taxon>Metazoa</taxon>
        <taxon>Ecdysozoa</taxon>
        <taxon>Arthropoda</taxon>
        <taxon>Hexapoda</taxon>
        <taxon>Insecta</taxon>
        <taxon>Pterygota</taxon>
        <taxon>Neoptera</taxon>
        <taxon>Endopterygota</taxon>
        <taxon>Lepidoptera</taxon>
        <taxon>Glossata</taxon>
        <taxon>Ditrysia</taxon>
        <taxon>Tortricoidea</taxon>
        <taxon>Tortricidae</taxon>
        <taxon>Tortricinae</taxon>
        <taxon>Choristoneura</taxon>
    </lineage>
</organism>
<proteinExistence type="predicted"/>